<name>A0A9W9XLT0_9EURO</name>
<evidence type="ECO:0000259" key="6">
    <source>
        <dbReference type="SMART" id="SM00906"/>
    </source>
</evidence>
<comment type="subcellular location">
    <subcellularLocation>
        <location evidence="1">Nucleus</location>
    </subcellularLocation>
</comment>
<dbReference type="CDD" id="cd12148">
    <property type="entry name" value="fungal_TF_MHR"/>
    <property type="match status" value="1"/>
</dbReference>
<sequence length="636" mass="70815">VTDNPRLKNLAVDNAIEGRLKRLEDTVQQLTDSVNRALQTITPTPPQTNTGISNRTCRPIATENSGSKSRLYAGPSHSFSFLKEASANIDAIRQSSGNATSQNAHSELQYLSSQLTATEAEQSVAEDSITFYIPSKATGYRLISRFLEYGELGEPFFSFPPDDVIRQVVFEPHKVRERGWIAYFNYMMLSIASNENGENGETKNFRRNVQIALNDSSIFLEPRYANVQALCFLAMHGEDYAAPNLSWMLLGHACRQAEALGLHSPADHDVDSRQQRLCLFWLLFLIDKSCSLSFGRQAFLPTTLYKNVPLPDQSSLLKFVPHERPGFGGGQVSSYGSRFGAEIITRSIQWAKLGGSVVDVLAVDGLVHRKQDILSRLEDWYLSTNQSLSTILHVESASANASQIREMTLGISTMKFQYLHSLVLLLGGDDSSAILRLSSAREAISTLSSMVSNWSSVYNGVVWQLLYCPFAPFFVIFGNIIHSENAQIPTIEQDLNLLSATVNYFSEMRSQMHLLATVCSRLQHTASVFLQLAQLHVSRCALTQASEKSAKSFQPPPVQPIDSCGQRPEDLMDVDVRELNIASYLEWLPTDMGSTWPLFDVNPPEVASSHIGDDKSIPGNMFDWFAWDTYYSGTET</sequence>
<dbReference type="SMART" id="SM00906">
    <property type="entry name" value="Fungal_trans"/>
    <property type="match status" value="1"/>
</dbReference>
<protein>
    <submittedName>
        <fullName evidence="7">Transcription factor</fullName>
    </submittedName>
</protein>
<dbReference type="GO" id="GO:0003700">
    <property type="term" value="F:DNA-binding transcription factor activity"/>
    <property type="evidence" value="ECO:0007669"/>
    <property type="project" value="InterPro"/>
</dbReference>
<feature type="domain" description="Xylanolytic transcriptional activator regulatory" evidence="6">
    <location>
        <begin position="246"/>
        <end position="317"/>
    </location>
</feature>
<dbReference type="InterPro" id="IPR007219">
    <property type="entry name" value="XnlR_reg_dom"/>
</dbReference>
<keyword evidence="4" id="KW-0804">Transcription</keyword>
<dbReference type="GO" id="GO:0006351">
    <property type="term" value="P:DNA-templated transcription"/>
    <property type="evidence" value="ECO:0007669"/>
    <property type="project" value="InterPro"/>
</dbReference>
<dbReference type="Proteomes" id="UP001149954">
    <property type="component" value="Unassembled WGS sequence"/>
</dbReference>
<evidence type="ECO:0000256" key="3">
    <source>
        <dbReference type="ARBA" id="ARBA00023125"/>
    </source>
</evidence>
<keyword evidence="8" id="KW-1185">Reference proteome</keyword>
<dbReference type="GO" id="GO:0003677">
    <property type="term" value="F:DNA binding"/>
    <property type="evidence" value="ECO:0007669"/>
    <property type="project" value="UniProtKB-KW"/>
</dbReference>
<dbReference type="OrthoDB" id="103819at2759"/>
<evidence type="ECO:0000256" key="2">
    <source>
        <dbReference type="ARBA" id="ARBA00023015"/>
    </source>
</evidence>
<dbReference type="AlphaFoldDB" id="A0A9W9XLT0"/>
<evidence type="ECO:0000256" key="1">
    <source>
        <dbReference type="ARBA" id="ARBA00004123"/>
    </source>
</evidence>
<dbReference type="Pfam" id="PF04082">
    <property type="entry name" value="Fungal_trans"/>
    <property type="match status" value="1"/>
</dbReference>
<evidence type="ECO:0000313" key="8">
    <source>
        <dbReference type="Proteomes" id="UP001149954"/>
    </source>
</evidence>
<evidence type="ECO:0000256" key="4">
    <source>
        <dbReference type="ARBA" id="ARBA00023163"/>
    </source>
</evidence>
<dbReference type="GO" id="GO:0008270">
    <property type="term" value="F:zinc ion binding"/>
    <property type="evidence" value="ECO:0007669"/>
    <property type="project" value="InterPro"/>
</dbReference>
<organism evidence="7 8">
    <name type="scientific">Penicillium fimorum</name>
    <dbReference type="NCBI Taxonomy" id="1882269"/>
    <lineage>
        <taxon>Eukaryota</taxon>
        <taxon>Fungi</taxon>
        <taxon>Dikarya</taxon>
        <taxon>Ascomycota</taxon>
        <taxon>Pezizomycotina</taxon>
        <taxon>Eurotiomycetes</taxon>
        <taxon>Eurotiomycetidae</taxon>
        <taxon>Eurotiales</taxon>
        <taxon>Aspergillaceae</taxon>
        <taxon>Penicillium</taxon>
    </lineage>
</organism>
<gene>
    <name evidence="7" type="ORF">N7463_010716</name>
</gene>
<feature type="non-terminal residue" evidence="7">
    <location>
        <position position="1"/>
    </location>
</feature>
<dbReference type="PANTHER" id="PTHR46910">
    <property type="entry name" value="TRANSCRIPTION FACTOR PDR1"/>
    <property type="match status" value="1"/>
</dbReference>
<proteinExistence type="predicted"/>
<dbReference type="EMBL" id="JAPWDS010000006">
    <property type="protein sequence ID" value="KAJ5494629.1"/>
    <property type="molecule type" value="Genomic_DNA"/>
</dbReference>
<dbReference type="InterPro" id="IPR050987">
    <property type="entry name" value="AtrR-like"/>
</dbReference>
<keyword evidence="2" id="KW-0805">Transcription regulation</keyword>
<comment type="caution">
    <text evidence="7">The sequence shown here is derived from an EMBL/GenBank/DDBJ whole genome shotgun (WGS) entry which is preliminary data.</text>
</comment>
<dbReference type="GO" id="GO:0005634">
    <property type="term" value="C:nucleus"/>
    <property type="evidence" value="ECO:0007669"/>
    <property type="project" value="UniProtKB-SubCell"/>
</dbReference>
<reference evidence="7" key="2">
    <citation type="journal article" date="2023" name="IMA Fungus">
        <title>Comparative genomic study of the Penicillium genus elucidates a diverse pangenome and 15 lateral gene transfer events.</title>
        <authorList>
            <person name="Petersen C."/>
            <person name="Sorensen T."/>
            <person name="Nielsen M.R."/>
            <person name="Sondergaard T.E."/>
            <person name="Sorensen J.L."/>
            <person name="Fitzpatrick D.A."/>
            <person name="Frisvad J.C."/>
            <person name="Nielsen K.L."/>
        </authorList>
    </citation>
    <scope>NUCLEOTIDE SEQUENCE</scope>
    <source>
        <strain evidence="7">IBT 29495</strain>
    </source>
</reference>
<dbReference type="PANTHER" id="PTHR46910:SF37">
    <property type="entry name" value="ZN(II)2CYS6 TRANSCRIPTION FACTOR (EUROFUNG)"/>
    <property type="match status" value="1"/>
</dbReference>
<reference evidence="7" key="1">
    <citation type="submission" date="2022-12" db="EMBL/GenBank/DDBJ databases">
        <authorList>
            <person name="Petersen C."/>
        </authorList>
    </citation>
    <scope>NUCLEOTIDE SEQUENCE</scope>
    <source>
        <strain evidence="7">IBT 29495</strain>
    </source>
</reference>
<evidence type="ECO:0000313" key="7">
    <source>
        <dbReference type="EMBL" id="KAJ5494629.1"/>
    </source>
</evidence>
<evidence type="ECO:0000256" key="5">
    <source>
        <dbReference type="ARBA" id="ARBA00023242"/>
    </source>
</evidence>
<keyword evidence="5" id="KW-0539">Nucleus</keyword>
<keyword evidence="3" id="KW-0238">DNA-binding</keyword>
<accession>A0A9W9XLT0</accession>